<gene>
    <name evidence="1" type="ORF">L873DRAFT_1645704</name>
</gene>
<protein>
    <recommendedName>
        <fullName evidence="3">HTH myb-type domain-containing protein</fullName>
    </recommendedName>
</protein>
<organism evidence="1 2">
    <name type="scientific">Choiromyces venosus 120613-1</name>
    <dbReference type="NCBI Taxonomy" id="1336337"/>
    <lineage>
        <taxon>Eukaryota</taxon>
        <taxon>Fungi</taxon>
        <taxon>Dikarya</taxon>
        <taxon>Ascomycota</taxon>
        <taxon>Pezizomycotina</taxon>
        <taxon>Pezizomycetes</taxon>
        <taxon>Pezizales</taxon>
        <taxon>Tuberaceae</taxon>
        <taxon>Choiromyces</taxon>
    </lineage>
</organism>
<dbReference type="Proteomes" id="UP000276215">
    <property type="component" value="Unassembled WGS sequence"/>
</dbReference>
<accession>A0A3N4JRS6</accession>
<proteinExistence type="predicted"/>
<feature type="non-terminal residue" evidence="1">
    <location>
        <position position="1"/>
    </location>
</feature>
<name>A0A3N4JRS6_9PEZI</name>
<keyword evidence="2" id="KW-1185">Reference proteome</keyword>
<dbReference type="OrthoDB" id="5420368at2759"/>
<dbReference type="STRING" id="1336337.A0A3N4JRS6"/>
<evidence type="ECO:0000313" key="1">
    <source>
        <dbReference type="EMBL" id="RPA99551.1"/>
    </source>
</evidence>
<dbReference type="AlphaFoldDB" id="A0A3N4JRS6"/>
<reference evidence="1 2" key="1">
    <citation type="journal article" date="2018" name="Nat. Ecol. Evol.">
        <title>Pezizomycetes genomes reveal the molecular basis of ectomycorrhizal truffle lifestyle.</title>
        <authorList>
            <person name="Murat C."/>
            <person name="Payen T."/>
            <person name="Noel B."/>
            <person name="Kuo A."/>
            <person name="Morin E."/>
            <person name="Chen J."/>
            <person name="Kohler A."/>
            <person name="Krizsan K."/>
            <person name="Balestrini R."/>
            <person name="Da Silva C."/>
            <person name="Montanini B."/>
            <person name="Hainaut M."/>
            <person name="Levati E."/>
            <person name="Barry K.W."/>
            <person name="Belfiori B."/>
            <person name="Cichocki N."/>
            <person name="Clum A."/>
            <person name="Dockter R.B."/>
            <person name="Fauchery L."/>
            <person name="Guy J."/>
            <person name="Iotti M."/>
            <person name="Le Tacon F."/>
            <person name="Lindquist E.A."/>
            <person name="Lipzen A."/>
            <person name="Malagnac F."/>
            <person name="Mello A."/>
            <person name="Molinier V."/>
            <person name="Miyauchi S."/>
            <person name="Poulain J."/>
            <person name="Riccioni C."/>
            <person name="Rubini A."/>
            <person name="Sitrit Y."/>
            <person name="Splivallo R."/>
            <person name="Traeger S."/>
            <person name="Wang M."/>
            <person name="Zifcakova L."/>
            <person name="Wipf D."/>
            <person name="Zambonelli A."/>
            <person name="Paolocci F."/>
            <person name="Nowrousian M."/>
            <person name="Ottonello S."/>
            <person name="Baldrian P."/>
            <person name="Spatafora J.W."/>
            <person name="Henrissat B."/>
            <person name="Nagy L.G."/>
            <person name="Aury J.M."/>
            <person name="Wincker P."/>
            <person name="Grigoriev I.V."/>
            <person name="Bonfante P."/>
            <person name="Martin F.M."/>
        </authorList>
    </citation>
    <scope>NUCLEOTIDE SEQUENCE [LARGE SCALE GENOMIC DNA]</scope>
    <source>
        <strain evidence="1 2">120613-1</strain>
    </source>
</reference>
<evidence type="ECO:0000313" key="2">
    <source>
        <dbReference type="Proteomes" id="UP000276215"/>
    </source>
</evidence>
<feature type="non-terminal residue" evidence="1">
    <location>
        <position position="52"/>
    </location>
</feature>
<evidence type="ECO:0008006" key="3">
    <source>
        <dbReference type="Google" id="ProtNLM"/>
    </source>
</evidence>
<dbReference type="EMBL" id="ML120386">
    <property type="protein sequence ID" value="RPA99551.1"/>
    <property type="molecule type" value="Genomic_DNA"/>
</dbReference>
<sequence length="52" mass="5955">VWTSENDRKLLIRLIERSAKSYDTVELAKLFPGATPKAIEERIAKLKREAKA</sequence>